<dbReference type="Proteomes" id="UP001152747">
    <property type="component" value="Unassembled WGS sequence"/>
</dbReference>
<feature type="signal peptide" evidence="1">
    <location>
        <begin position="1"/>
        <end position="20"/>
    </location>
</feature>
<reference evidence="2" key="1">
    <citation type="submission" date="2022-11" db="EMBL/GenBank/DDBJ databases">
        <authorList>
            <person name="Kikuchi T."/>
        </authorList>
    </citation>
    <scope>NUCLEOTIDE SEQUENCE</scope>
    <source>
        <strain evidence="2">PS1010</strain>
    </source>
</reference>
<dbReference type="AlphaFoldDB" id="A0A9P1N2F9"/>
<gene>
    <name evidence="2" type="ORF">CAMP_LOCUS10095</name>
</gene>
<keyword evidence="1" id="KW-0732">Signal</keyword>
<sequence length="66" mass="7676">MQFKCLLFLIFSLIFCLVTSVPINEYHRGGSLSEKRQGKQRSGYIRFGKRSHDPNAELLDLDQLLF</sequence>
<protein>
    <submittedName>
        <fullName evidence="2">Uncharacterized protein</fullName>
    </submittedName>
</protein>
<dbReference type="EMBL" id="CANHGI010000004">
    <property type="protein sequence ID" value="CAI5447458.1"/>
    <property type="molecule type" value="Genomic_DNA"/>
</dbReference>
<dbReference type="OrthoDB" id="5867677at2759"/>
<keyword evidence="3" id="KW-1185">Reference proteome</keyword>
<name>A0A9P1N2F9_9PELO</name>
<feature type="chain" id="PRO_5040393413" evidence="1">
    <location>
        <begin position="21"/>
        <end position="66"/>
    </location>
</feature>
<evidence type="ECO:0000313" key="3">
    <source>
        <dbReference type="Proteomes" id="UP001152747"/>
    </source>
</evidence>
<comment type="caution">
    <text evidence="2">The sequence shown here is derived from an EMBL/GenBank/DDBJ whole genome shotgun (WGS) entry which is preliminary data.</text>
</comment>
<organism evidence="2 3">
    <name type="scientific">Caenorhabditis angaria</name>
    <dbReference type="NCBI Taxonomy" id="860376"/>
    <lineage>
        <taxon>Eukaryota</taxon>
        <taxon>Metazoa</taxon>
        <taxon>Ecdysozoa</taxon>
        <taxon>Nematoda</taxon>
        <taxon>Chromadorea</taxon>
        <taxon>Rhabditida</taxon>
        <taxon>Rhabditina</taxon>
        <taxon>Rhabditomorpha</taxon>
        <taxon>Rhabditoidea</taxon>
        <taxon>Rhabditidae</taxon>
        <taxon>Peloderinae</taxon>
        <taxon>Caenorhabditis</taxon>
    </lineage>
</organism>
<evidence type="ECO:0000256" key="1">
    <source>
        <dbReference type="SAM" id="SignalP"/>
    </source>
</evidence>
<proteinExistence type="predicted"/>
<evidence type="ECO:0000313" key="2">
    <source>
        <dbReference type="EMBL" id="CAI5447458.1"/>
    </source>
</evidence>
<accession>A0A9P1N2F9</accession>